<sequence>MNIIAAILVFGFIVFIHELGHFYFAKRAGVTIHEFSIGMGPKLFGFEKDGIVYNVRLFPIGGYVAMEGEDEDSDDPNSFEKKSIKERFLSIVAGPLANILLCIILFIPFFAILGTPGTTFEKVLPKSPSAVAGIKAGDKIVDIDGNKINSFNELTKTIVDSNGKKLDITIERNGKELEKVVKPEKMSGKYMIGIQPKYERNLLKVIPHAIYTTYDISKTMLNFLWQLVTGQLSGNVMNSLSGPVGVIKMVSTAASTGFLNLVYFTALISLNIGIFNLLPIPALDGWRILVLFIEFLRGGKKLPSKVEGYINGAGLFVLLAFMLFITYKDILRIFF</sequence>
<name>A0A1H8IEL7_9FIRM</name>
<dbReference type="CDD" id="cd23081">
    <property type="entry name" value="cpPDZ_EcRseP-like"/>
    <property type="match status" value="1"/>
</dbReference>
<keyword evidence="8 11" id="KW-1133">Transmembrane helix</keyword>
<feature type="transmembrane region" description="Helical" evidence="11">
    <location>
        <begin position="308"/>
        <end position="327"/>
    </location>
</feature>
<dbReference type="PANTHER" id="PTHR42837:SF2">
    <property type="entry name" value="MEMBRANE METALLOPROTEASE ARASP2, CHLOROPLASTIC-RELATED"/>
    <property type="match status" value="1"/>
</dbReference>
<protein>
    <recommendedName>
        <fullName evidence="11">Zinc metalloprotease</fullName>
        <ecNumber evidence="11">3.4.24.-</ecNumber>
    </recommendedName>
</protein>
<dbReference type="GO" id="GO:0004222">
    <property type="term" value="F:metalloendopeptidase activity"/>
    <property type="evidence" value="ECO:0007669"/>
    <property type="project" value="InterPro"/>
</dbReference>
<evidence type="ECO:0000313" key="13">
    <source>
        <dbReference type="EMBL" id="SEN67290.1"/>
    </source>
</evidence>
<evidence type="ECO:0000256" key="10">
    <source>
        <dbReference type="ARBA" id="ARBA00023136"/>
    </source>
</evidence>
<dbReference type="InterPro" id="IPR001478">
    <property type="entry name" value="PDZ"/>
</dbReference>
<dbReference type="Pfam" id="PF17820">
    <property type="entry name" value="PDZ_6"/>
    <property type="match status" value="1"/>
</dbReference>
<accession>A0A1H8IEL7</accession>
<keyword evidence="14" id="KW-1185">Reference proteome</keyword>
<feature type="transmembrane region" description="Helical" evidence="11">
    <location>
        <begin position="88"/>
        <end position="113"/>
    </location>
</feature>
<evidence type="ECO:0000256" key="8">
    <source>
        <dbReference type="ARBA" id="ARBA00022989"/>
    </source>
</evidence>
<evidence type="ECO:0000313" key="14">
    <source>
        <dbReference type="Proteomes" id="UP000199512"/>
    </source>
</evidence>
<dbReference type="CDD" id="cd06163">
    <property type="entry name" value="S2P-M50_PDZ_RseP-like"/>
    <property type="match status" value="1"/>
</dbReference>
<evidence type="ECO:0000259" key="12">
    <source>
        <dbReference type="PROSITE" id="PS50106"/>
    </source>
</evidence>
<dbReference type="InterPro" id="IPR008915">
    <property type="entry name" value="Peptidase_M50"/>
</dbReference>
<dbReference type="AlphaFoldDB" id="A0A1H8IEL7"/>
<dbReference type="GO" id="GO:0016020">
    <property type="term" value="C:membrane"/>
    <property type="evidence" value="ECO:0007669"/>
    <property type="project" value="UniProtKB-SubCell"/>
</dbReference>
<feature type="transmembrane region" description="Helical" evidence="11">
    <location>
        <begin position="6"/>
        <end position="25"/>
    </location>
</feature>
<dbReference type="EMBL" id="FODF01000008">
    <property type="protein sequence ID" value="SEN67290.1"/>
    <property type="molecule type" value="Genomic_DNA"/>
</dbReference>
<dbReference type="Gene3D" id="2.30.42.10">
    <property type="match status" value="1"/>
</dbReference>
<dbReference type="SMART" id="SM00228">
    <property type="entry name" value="PDZ"/>
    <property type="match status" value="1"/>
</dbReference>
<dbReference type="InterPro" id="IPR004387">
    <property type="entry name" value="Pept_M50_Zn"/>
</dbReference>
<dbReference type="GO" id="GO:0046872">
    <property type="term" value="F:metal ion binding"/>
    <property type="evidence" value="ECO:0007669"/>
    <property type="project" value="UniProtKB-KW"/>
</dbReference>
<dbReference type="InterPro" id="IPR036034">
    <property type="entry name" value="PDZ_sf"/>
</dbReference>
<comment type="subcellular location">
    <subcellularLocation>
        <location evidence="2">Membrane</location>
        <topology evidence="2">Multi-pass membrane protein</topology>
    </subcellularLocation>
</comment>
<dbReference type="Pfam" id="PF02163">
    <property type="entry name" value="Peptidase_M50"/>
    <property type="match status" value="1"/>
</dbReference>
<comment type="similarity">
    <text evidence="3 11">Belongs to the peptidase M50B family.</text>
</comment>
<keyword evidence="11" id="KW-0479">Metal-binding</keyword>
<evidence type="ECO:0000256" key="11">
    <source>
        <dbReference type="RuleBase" id="RU362031"/>
    </source>
</evidence>
<evidence type="ECO:0000256" key="7">
    <source>
        <dbReference type="ARBA" id="ARBA00022833"/>
    </source>
</evidence>
<dbReference type="Proteomes" id="UP000199512">
    <property type="component" value="Unassembled WGS sequence"/>
</dbReference>
<dbReference type="GO" id="GO:0006508">
    <property type="term" value="P:proteolysis"/>
    <property type="evidence" value="ECO:0007669"/>
    <property type="project" value="UniProtKB-KW"/>
</dbReference>
<evidence type="ECO:0000256" key="1">
    <source>
        <dbReference type="ARBA" id="ARBA00001947"/>
    </source>
</evidence>
<keyword evidence="5 11" id="KW-0812">Transmembrane</keyword>
<dbReference type="PANTHER" id="PTHR42837">
    <property type="entry name" value="REGULATOR OF SIGMA-E PROTEASE RSEP"/>
    <property type="match status" value="1"/>
</dbReference>
<dbReference type="InterPro" id="IPR041489">
    <property type="entry name" value="PDZ_6"/>
</dbReference>
<feature type="domain" description="PDZ" evidence="12">
    <location>
        <begin position="110"/>
        <end position="174"/>
    </location>
</feature>
<dbReference type="RefSeq" id="WP_091975619.1">
    <property type="nucleotide sequence ID" value="NZ_FODF01000008.1"/>
</dbReference>
<dbReference type="OrthoDB" id="9782003at2"/>
<evidence type="ECO:0000256" key="9">
    <source>
        <dbReference type="ARBA" id="ARBA00023049"/>
    </source>
</evidence>
<evidence type="ECO:0000256" key="5">
    <source>
        <dbReference type="ARBA" id="ARBA00022692"/>
    </source>
</evidence>
<dbReference type="STRING" id="215200.SAMN05216454_1085"/>
<keyword evidence="10 11" id="KW-0472">Membrane</keyword>
<keyword evidence="7 11" id="KW-0862">Zinc</keyword>
<dbReference type="NCBIfam" id="TIGR00054">
    <property type="entry name" value="RIP metalloprotease RseP"/>
    <property type="match status" value="1"/>
</dbReference>
<evidence type="ECO:0000256" key="6">
    <source>
        <dbReference type="ARBA" id="ARBA00022801"/>
    </source>
</evidence>
<dbReference type="EC" id="3.4.24.-" evidence="11"/>
<keyword evidence="6 11" id="KW-0378">Hydrolase</keyword>
<evidence type="ECO:0000256" key="4">
    <source>
        <dbReference type="ARBA" id="ARBA00022670"/>
    </source>
</evidence>
<proteinExistence type="inferred from homology"/>
<keyword evidence="4 13" id="KW-0645">Protease</keyword>
<dbReference type="SUPFAM" id="SSF50156">
    <property type="entry name" value="PDZ domain-like"/>
    <property type="match status" value="1"/>
</dbReference>
<keyword evidence="9 11" id="KW-0482">Metalloprotease</keyword>
<dbReference type="PROSITE" id="PS50106">
    <property type="entry name" value="PDZ"/>
    <property type="match status" value="1"/>
</dbReference>
<feature type="transmembrane region" description="Helical" evidence="11">
    <location>
        <begin position="246"/>
        <end position="270"/>
    </location>
</feature>
<comment type="cofactor">
    <cofactor evidence="1 11">
        <name>Zn(2+)</name>
        <dbReference type="ChEBI" id="CHEBI:29105"/>
    </cofactor>
</comment>
<evidence type="ECO:0000256" key="3">
    <source>
        <dbReference type="ARBA" id="ARBA00007931"/>
    </source>
</evidence>
<reference evidence="13 14" key="1">
    <citation type="submission" date="2016-10" db="EMBL/GenBank/DDBJ databases">
        <authorList>
            <person name="de Groot N.N."/>
        </authorList>
    </citation>
    <scope>NUCLEOTIDE SEQUENCE [LARGE SCALE GENOMIC DNA]</scope>
    <source>
        <strain evidence="13 14">Calf135</strain>
    </source>
</reference>
<evidence type="ECO:0000256" key="2">
    <source>
        <dbReference type="ARBA" id="ARBA00004141"/>
    </source>
</evidence>
<organism evidence="13 14">
    <name type="scientific">Peptostreptococcus russellii</name>
    <dbReference type="NCBI Taxonomy" id="215200"/>
    <lineage>
        <taxon>Bacteria</taxon>
        <taxon>Bacillati</taxon>
        <taxon>Bacillota</taxon>
        <taxon>Clostridia</taxon>
        <taxon>Peptostreptococcales</taxon>
        <taxon>Peptostreptococcaceae</taxon>
        <taxon>Peptostreptococcus</taxon>
    </lineage>
</organism>
<gene>
    <name evidence="13" type="ORF">SAMN05216454_1085</name>
</gene>